<dbReference type="PROSITE" id="PS50110">
    <property type="entry name" value="RESPONSE_REGULATORY"/>
    <property type="match status" value="1"/>
</dbReference>
<evidence type="ECO:0000256" key="3">
    <source>
        <dbReference type="ARBA" id="ARBA00023125"/>
    </source>
</evidence>
<dbReference type="InterPro" id="IPR001789">
    <property type="entry name" value="Sig_transdc_resp-reg_receiver"/>
</dbReference>
<dbReference type="Pfam" id="PF00196">
    <property type="entry name" value="GerE"/>
    <property type="match status" value="1"/>
</dbReference>
<dbReference type="GO" id="GO:0003677">
    <property type="term" value="F:DNA binding"/>
    <property type="evidence" value="ECO:0007669"/>
    <property type="project" value="UniProtKB-KW"/>
</dbReference>
<keyword evidence="4" id="KW-0804">Transcription</keyword>
<dbReference type="InterPro" id="IPR016032">
    <property type="entry name" value="Sig_transdc_resp-reg_C-effctor"/>
</dbReference>
<proteinExistence type="predicted"/>
<dbReference type="Proteomes" id="UP000184050">
    <property type="component" value="Unassembled WGS sequence"/>
</dbReference>
<dbReference type="SUPFAM" id="SSF46894">
    <property type="entry name" value="C-terminal effector domain of the bipartite response regulators"/>
    <property type="match status" value="1"/>
</dbReference>
<dbReference type="GO" id="GO:0006355">
    <property type="term" value="P:regulation of DNA-templated transcription"/>
    <property type="evidence" value="ECO:0007669"/>
    <property type="project" value="InterPro"/>
</dbReference>
<name>A0A1M6M424_9BACT</name>
<feature type="domain" description="Response regulatory" evidence="7">
    <location>
        <begin position="8"/>
        <end position="126"/>
    </location>
</feature>
<dbReference type="Gene3D" id="3.40.50.2300">
    <property type="match status" value="1"/>
</dbReference>
<gene>
    <name evidence="8" type="ORF">SAMN05444280_1309</name>
</gene>
<organism evidence="8 9">
    <name type="scientific">Tangfeifania diversioriginum</name>
    <dbReference type="NCBI Taxonomy" id="1168035"/>
    <lineage>
        <taxon>Bacteria</taxon>
        <taxon>Pseudomonadati</taxon>
        <taxon>Bacteroidota</taxon>
        <taxon>Bacteroidia</taxon>
        <taxon>Marinilabiliales</taxon>
        <taxon>Prolixibacteraceae</taxon>
        <taxon>Tangfeifania</taxon>
    </lineage>
</organism>
<evidence type="ECO:0000256" key="4">
    <source>
        <dbReference type="ARBA" id="ARBA00023163"/>
    </source>
</evidence>
<dbReference type="InterPro" id="IPR011006">
    <property type="entry name" value="CheY-like_superfamily"/>
</dbReference>
<dbReference type="RefSeq" id="WP_073172128.1">
    <property type="nucleotide sequence ID" value="NZ_FQZE01000030.1"/>
</dbReference>
<evidence type="ECO:0000256" key="1">
    <source>
        <dbReference type="ARBA" id="ARBA00022553"/>
    </source>
</evidence>
<evidence type="ECO:0000256" key="5">
    <source>
        <dbReference type="PROSITE-ProRule" id="PRU00169"/>
    </source>
</evidence>
<protein>
    <submittedName>
        <fullName evidence="8">Two component transcriptional regulator, LuxR family</fullName>
    </submittedName>
</protein>
<dbReference type="STRING" id="1168035.SAMN05444280_1309"/>
<dbReference type="InterPro" id="IPR039420">
    <property type="entry name" value="WalR-like"/>
</dbReference>
<dbReference type="InterPro" id="IPR000792">
    <property type="entry name" value="Tscrpt_reg_LuxR_C"/>
</dbReference>
<dbReference type="CDD" id="cd17535">
    <property type="entry name" value="REC_NarL-like"/>
    <property type="match status" value="1"/>
</dbReference>
<dbReference type="AlphaFoldDB" id="A0A1M6M424"/>
<dbReference type="OrthoDB" id="9797341at2"/>
<keyword evidence="9" id="KW-1185">Reference proteome</keyword>
<dbReference type="InterPro" id="IPR058245">
    <property type="entry name" value="NreC/VraR/RcsB-like_REC"/>
</dbReference>
<dbReference type="GO" id="GO:0000160">
    <property type="term" value="P:phosphorelay signal transduction system"/>
    <property type="evidence" value="ECO:0007669"/>
    <property type="project" value="InterPro"/>
</dbReference>
<feature type="modified residue" description="4-aspartylphosphate" evidence="5">
    <location>
        <position position="61"/>
    </location>
</feature>
<evidence type="ECO:0000259" key="6">
    <source>
        <dbReference type="PROSITE" id="PS50043"/>
    </source>
</evidence>
<reference evidence="8 9" key="1">
    <citation type="submission" date="2016-11" db="EMBL/GenBank/DDBJ databases">
        <authorList>
            <person name="Jaros S."/>
            <person name="Januszkiewicz K."/>
            <person name="Wedrychowicz H."/>
        </authorList>
    </citation>
    <scope>NUCLEOTIDE SEQUENCE [LARGE SCALE GENOMIC DNA]</scope>
    <source>
        <strain evidence="8 9">DSM 27063</strain>
    </source>
</reference>
<dbReference type="PROSITE" id="PS50043">
    <property type="entry name" value="HTH_LUXR_2"/>
    <property type="match status" value="1"/>
</dbReference>
<dbReference type="Pfam" id="PF00072">
    <property type="entry name" value="Response_reg"/>
    <property type="match status" value="1"/>
</dbReference>
<keyword evidence="2" id="KW-0805">Transcription regulation</keyword>
<evidence type="ECO:0000256" key="2">
    <source>
        <dbReference type="ARBA" id="ARBA00023015"/>
    </source>
</evidence>
<keyword evidence="3" id="KW-0238">DNA-binding</keyword>
<accession>A0A1M6M424</accession>
<dbReference type="PANTHER" id="PTHR43214">
    <property type="entry name" value="TWO-COMPONENT RESPONSE REGULATOR"/>
    <property type="match status" value="1"/>
</dbReference>
<evidence type="ECO:0000313" key="9">
    <source>
        <dbReference type="Proteomes" id="UP000184050"/>
    </source>
</evidence>
<evidence type="ECO:0000313" key="8">
    <source>
        <dbReference type="EMBL" id="SHJ78209.1"/>
    </source>
</evidence>
<feature type="domain" description="HTH luxR-type" evidence="6">
    <location>
        <begin position="150"/>
        <end position="217"/>
    </location>
</feature>
<dbReference type="SMART" id="SM00421">
    <property type="entry name" value="HTH_LUXR"/>
    <property type="match status" value="1"/>
</dbReference>
<dbReference type="SUPFAM" id="SSF52172">
    <property type="entry name" value="CheY-like"/>
    <property type="match status" value="1"/>
</dbReference>
<dbReference type="CDD" id="cd06170">
    <property type="entry name" value="LuxR_C_like"/>
    <property type="match status" value="1"/>
</dbReference>
<dbReference type="EMBL" id="FQZE01000030">
    <property type="protein sequence ID" value="SHJ78209.1"/>
    <property type="molecule type" value="Genomic_DNA"/>
</dbReference>
<dbReference type="PANTHER" id="PTHR43214:SF41">
    <property type="entry name" value="NITRATE_NITRITE RESPONSE REGULATOR PROTEIN NARP"/>
    <property type="match status" value="1"/>
</dbReference>
<keyword evidence="1 5" id="KW-0597">Phosphoprotein</keyword>
<evidence type="ECO:0000259" key="7">
    <source>
        <dbReference type="PROSITE" id="PS50110"/>
    </source>
</evidence>
<sequence>MVTNQKIDLVITDDHKLFRKGLSSLLSDFEFIGNIYEASTGIELLELLQSVDSKPDIILLDLQMPEMDGIAANKELKKVFPDIKVIILTMEDDAQLILHLIRQGVNGYLMKDADPDELETAIKSVIEKDFYFSDNISQLIYRNLNKKRKKNSGLFIHKFTPREIQTLELICREYTAAEIADELNLSVRTIEGYRSNLLDKSGAKNIAGLVVFALTNDLVNFE</sequence>
<dbReference type="SMART" id="SM00448">
    <property type="entry name" value="REC"/>
    <property type="match status" value="1"/>
</dbReference>